<organism evidence="1 2">
    <name type="scientific">Prosthecodimorpha staleyi</name>
    <dbReference type="NCBI Taxonomy" id="2840188"/>
    <lineage>
        <taxon>Bacteria</taxon>
        <taxon>Pseudomonadati</taxon>
        <taxon>Pseudomonadota</taxon>
        <taxon>Alphaproteobacteria</taxon>
        <taxon>Hyphomicrobiales</taxon>
        <taxon>Ancalomicrobiaceae</taxon>
        <taxon>Prosthecodimorpha</taxon>
    </lineage>
</organism>
<dbReference type="RefSeq" id="WP_261969744.1">
    <property type="nucleotide sequence ID" value="NZ_JAHHZF010000008.1"/>
</dbReference>
<protein>
    <submittedName>
        <fullName evidence="1">Glycosyltransferase family 2 protein</fullName>
    </submittedName>
</protein>
<keyword evidence="2" id="KW-1185">Reference proteome</keyword>
<dbReference type="EMBL" id="JAHHZF010000008">
    <property type="protein sequence ID" value="MBT9291176.1"/>
    <property type="molecule type" value="Genomic_DNA"/>
</dbReference>
<comment type="caution">
    <text evidence="1">The sequence shown here is derived from an EMBL/GenBank/DDBJ whole genome shotgun (WGS) entry which is preliminary data.</text>
</comment>
<dbReference type="Proteomes" id="UP000766595">
    <property type="component" value="Unassembled WGS sequence"/>
</dbReference>
<name>A0A947D7X4_9HYPH</name>
<gene>
    <name evidence="1" type="ORF">KL771_17050</name>
</gene>
<accession>A0A947D7X4</accession>
<evidence type="ECO:0000313" key="2">
    <source>
        <dbReference type="Proteomes" id="UP000766595"/>
    </source>
</evidence>
<proteinExistence type="predicted"/>
<sequence length="316" mass="37085">MRIAAITNAFNEPEFLPFWVEHHGRQVGFRNLYVVTHGVDPRPRWLDRRVQVINVPLDEFDETRRARFMTQLQHFLLSCYDWVVMSDADELIVADPSRYSGLRDYLRKNPGVPTFNTVGLNVVQNRAAEAPLQPGRPLFRQRAYVQFWAHYCKPAVTSVPIVWSVGFHECNRPRHQTDDLYMIHLRAVDETIARRRNARLNALKMSRNTIDKKHSVQFTFDRDRYLKMLFPSDRGLFERAPAETDFRMEIEHMRRHPKDLKFVGPIARMPVRFADSVRLLEGRIGLVGRINRIAHALRRLRRNQQAGAVRRDPNPA</sequence>
<evidence type="ECO:0000313" key="1">
    <source>
        <dbReference type="EMBL" id="MBT9291176.1"/>
    </source>
</evidence>
<dbReference type="AlphaFoldDB" id="A0A947D7X4"/>
<dbReference type="Pfam" id="PF13704">
    <property type="entry name" value="Glyco_tranf_2_4"/>
    <property type="match status" value="1"/>
</dbReference>
<reference evidence="1 2" key="1">
    <citation type="submission" date="2021-06" db="EMBL/GenBank/DDBJ databases">
        <authorList>
            <person name="Grouzdev D.S."/>
            <person name="Koziaeva V."/>
        </authorList>
    </citation>
    <scope>NUCLEOTIDE SEQUENCE [LARGE SCALE GENOMIC DNA]</scope>
    <source>
        <strain evidence="1 2">22</strain>
    </source>
</reference>